<dbReference type="InterPro" id="IPR025746">
    <property type="entry name" value="PilX_N_dom"/>
</dbReference>
<dbReference type="Pfam" id="PF14341">
    <property type="entry name" value="PilX_N"/>
    <property type="match status" value="1"/>
</dbReference>
<reference evidence="1 2" key="1">
    <citation type="submission" date="2018-06" db="EMBL/GenBank/DDBJ databases">
        <authorList>
            <consortium name="Pathogen Informatics"/>
            <person name="Doyle S."/>
        </authorList>
    </citation>
    <scope>NUCLEOTIDE SEQUENCE [LARGE SCALE GENOMIC DNA]</scope>
    <source>
        <strain evidence="1 2">NCTC10038</strain>
    </source>
</reference>
<name>A0A1T2ZWT7_PSEFL</name>
<dbReference type="Proteomes" id="UP000248640">
    <property type="component" value="Chromosome 1"/>
</dbReference>
<organism evidence="1 2">
    <name type="scientific">Pseudomonas fluorescens</name>
    <dbReference type="NCBI Taxonomy" id="294"/>
    <lineage>
        <taxon>Bacteria</taxon>
        <taxon>Pseudomonadati</taxon>
        <taxon>Pseudomonadota</taxon>
        <taxon>Gammaproteobacteria</taxon>
        <taxon>Pseudomonadales</taxon>
        <taxon>Pseudomonadaceae</taxon>
        <taxon>Pseudomonas</taxon>
    </lineage>
</organism>
<protein>
    <submittedName>
        <fullName evidence="1">Type IV pilus assembly protein PilX</fullName>
    </submittedName>
</protein>
<evidence type="ECO:0000313" key="1">
    <source>
        <dbReference type="EMBL" id="SQF89463.1"/>
    </source>
</evidence>
<dbReference type="RefSeq" id="WP_053254298.1">
    <property type="nucleotide sequence ID" value="NZ_CBCRXZ010000013.1"/>
</dbReference>
<accession>A0A1T2ZWT7</accession>
<dbReference type="EMBL" id="LS483372">
    <property type="protein sequence ID" value="SQF89463.1"/>
    <property type="molecule type" value="Genomic_DNA"/>
</dbReference>
<proteinExistence type="predicted"/>
<dbReference type="GeneID" id="61636841"/>
<sequence>MSSYRGFYRQQTGMVLLISLVFLLVLSLIGLASMQGAMSQQKIASGIWHRNQSFQSAESGLRLGESDIRRSSPVLPLCRSISRCVPPQESFSVVGAGENPVSAVSWVALKGGLYGVQALGPGAGLVGLPPETGAALYRVTAVGLSGQSRTVLETVYAQVDKEGGPVFRRVLWRQLQ</sequence>
<dbReference type="AlphaFoldDB" id="A0A1T2ZWT7"/>
<evidence type="ECO:0000313" key="2">
    <source>
        <dbReference type="Proteomes" id="UP000248640"/>
    </source>
</evidence>
<gene>
    <name evidence="1" type="ORF">NCTC10038_00841</name>
</gene>